<protein>
    <submittedName>
        <fullName evidence="1">Uncharacterized protein</fullName>
    </submittedName>
</protein>
<dbReference type="EMBL" id="MCFG01000190">
    <property type="protein sequence ID" value="ORX79007.1"/>
    <property type="molecule type" value="Genomic_DNA"/>
</dbReference>
<name>A0A1Y1WZI9_9FUNG</name>
<keyword evidence="2" id="KW-1185">Reference proteome</keyword>
<dbReference type="AlphaFoldDB" id="A0A1Y1WZI9"/>
<dbReference type="OrthoDB" id="10266508at2759"/>
<evidence type="ECO:0000313" key="2">
    <source>
        <dbReference type="Proteomes" id="UP000193944"/>
    </source>
</evidence>
<dbReference type="Proteomes" id="UP000193944">
    <property type="component" value="Unassembled WGS sequence"/>
</dbReference>
<evidence type="ECO:0000313" key="1">
    <source>
        <dbReference type="EMBL" id="ORX79007.1"/>
    </source>
</evidence>
<proteinExistence type="predicted"/>
<dbReference type="STRING" id="1754192.A0A1Y1WZI9"/>
<reference evidence="1 2" key="2">
    <citation type="submission" date="2016-08" db="EMBL/GenBank/DDBJ databases">
        <title>Pervasive Adenine N6-methylation of Active Genes in Fungi.</title>
        <authorList>
            <consortium name="DOE Joint Genome Institute"/>
            <person name="Mondo S.J."/>
            <person name="Dannebaum R.O."/>
            <person name="Kuo R.C."/>
            <person name="Labutti K."/>
            <person name="Haridas S."/>
            <person name="Kuo A."/>
            <person name="Salamov A."/>
            <person name="Ahrendt S.R."/>
            <person name="Lipzen A."/>
            <person name="Sullivan W."/>
            <person name="Andreopoulos W.B."/>
            <person name="Clum A."/>
            <person name="Lindquist E."/>
            <person name="Daum C."/>
            <person name="Ramamoorthy G.K."/>
            <person name="Gryganskyi A."/>
            <person name="Culley D."/>
            <person name="Magnuson J.K."/>
            <person name="James T.Y."/>
            <person name="O'Malley M.A."/>
            <person name="Stajich J.E."/>
            <person name="Spatafora J.W."/>
            <person name="Visel A."/>
            <person name="Grigoriev I.V."/>
        </authorList>
    </citation>
    <scope>NUCLEOTIDE SEQUENCE [LARGE SCALE GENOMIC DNA]</scope>
    <source>
        <strain evidence="1 2">S4</strain>
    </source>
</reference>
<gene>
    <name evidence="1" type="ORF">BCR32DRAFT_281765</name>
</gene>
<sequence length="76" mass="8707">MEDLKTVKEVTEDATEMKSKFLKNTLNEIHKQLNSIKIESQKMLLEEIPVNVVSMIEKCLTIIASKALDQEISLFL</sequence>
<reference evidence="1 2" key="1">
    <citation type="submission" date="2016-08" db="EMBL/GenBank/DDBJ databases">
        <title>A Parts List for Fungal Cellulosomes Revealed by Comparative Genomics.</title>
        <authorList>
            <consortium name="DOE Joint Genome Institute"/>
            <person name="Haitjema C.H."/>
            <person name="Gilmore S.P."/>
            <person name="Henske J.K."/>
            <person name="Solomon K.V."/>
            <person name="De Groot R."/>
            <person name="Kuo A."/>
            <person name="Mondo S.J."/>
            <person name="Salamov A.A."/>
            <person name="Labutti K."/>
            <person name="Zhao Z."/>
            <person name="Chiniquy J."/>
            <person name="Barry K."/>
            <person name="Brewer H.M."/>
            <person name="Purvine S.O."/>
            <person name="Wright A.T."/>
            <person name="Boxma B."/>
            <person name="Van Alen T."/>
            <person name="Hackstein J.H."/>
            <person name="Baker S.E."/>
            <person name="Grigoriev I.V."/>
            <person name="O'Malley M.A."/>
        </authorList>
    </citation>
    <scope>NUCLEOTIDE SEQUENCE [LARGE SCALE GENOMIC DNA]</scope>
    <source>
        <strain evidence="1 2">S4</strain>
    </source>
</reference>
<organism evidence="1 2">
    <name type="scientific">Anaeromyces robustus</name>
    <dbReference type="NCBI Taxonomy" id="1754192"/>
    <lineage>
        <taxon>Eukaryota</taxon>
        <taxon>Fungi</taxon>
        <taxon>Fungi incertae sedis</taxon>
        <taxon>Chytridiomycota</taxon>
        <taxon>Chytridiomycota incertae sedis</taxon>
        <taxon>Neocallimastigomycetes</taxon>
        <taxon>Neocallimastigales</taxon>
        <taxon>Neocallimastigaceae</taxon>
        <taxon>Anaeromyces</taxon>
    </lineage>
</organism>
<accession>A0A1Y1WZI9</accession>
<comment type="caution">
    <text evidence="1">The sequence shown here is derived from an EMBL/GenBank/DDBJ whole genome shotgun (WGS) entry which is preliminary data.</text>
</comment>